<protein>
    <recommendedName>
        <fullName evidence="14">Acyl-CoA Delta(11) desaturase</fullName>
    </recommendedName>
</protein>
<evidence type="ECO:0000256" key="6">
    <source>
        <dbReference type="ARBA" id="ARBA00022989"/>
    </source>
</evidence>
<keyword evidence="7" id="KW-0560">Oxidoreductase</keyword>
<dbReference type="GO" id="GO:0005506">
    <property type="term" value="F:iron ion binding"/>
    <property type="evidence" value="ECO:0007669"/>
    <property type="project" value="TreeGrafter"/>
</dbReference>
<keyword evidence="6 11" id="KW-1133">Transmembrane helix</keyword>
<evidence type="ECO:0000256" key="11">
    <source>
        <dbReference type="SAM" id="Phobius"/>
    </source>
</evidence>
<evidence type="ECO:0000256" key="1">
    <source>
        <dbReference type="ARBA" id="ARBA00004141"/>
    </source>
</evidence>
<evidence type="ECO:0000256" key="9">
    <source>
        <dbReference type="ARBA" id="ARBA00023136"/>
    </source>
</evidence>
<comment type="similarity">
    <text evidence="2">Belongs to the fatty acid desaturase type 1 family.</text>
</comment>
<keyword evidence="13" id="KW-1185">Reference proteome</keyword>
<dbReference type="EMBL" id="BGZK01000256">
    <property type="protein sequence ID" value="GBP32244.1"/>
    <property type="molecule type" value="Genomic_DNA"/>
</dbReference>
<dbReference type="GO" id="GO:0004768">
    <property type="term" value="F:stearoyl-CoA 9-desaturase activity"/>
    <property type="evidence" value="ECO:0007669"/>
    <property type="project" value="TreeGrafter"/>
</dbReference>
<dbReference type="InterPro" id="IPR015876">
    <property type="entry name" value="Acyl-CoA_DS"/>
</dbReference>
<dbReference type="GO" id="GO:0006636">
    <property type="term" value="P:unsaturated fatty acid biosynthetic process"/>
    <property type="evidence" value="ECO:0007669"/>
    <property type="project" value="TreeGrafter"/>
</dbReference>
<comment type="subcellular location">
    <subcellularLocation>
        <location evidence="1">Membrane</location>
        <topology evidence="1">Multi-pass membrane protein</topology>
    </subcellularLocation>
</comment>
<dbReference type="AlphaFoldDB" id="A0A4C1V2D7"/>
<keyword evidence="5" id="KW-0276">Fatty acid metabolism</keyword>
<keyword evidence="10" id="KW-0275">Fatty acid biosynthesis</keyword>
<dbReference type="PANTHER" id="PTHR11351:SF31">
    <property type="entry name" value="DESATURASE 1, ISOFORM A-RELATED"/>
    <property type="match status" value="1"/>
</dbReference>
<dbReference type="PANTHER" id="PTHR11351">
    <property type="entry name" value="ACYL-COA DESATURASE"/>
    <property type="match status" value="1"/>
</dbReference>
<keyword evidence="8" id="KW-0443">Lipid metabolism</keyword>
<gene>
    <name evidence="12" type="ORF">EVAR_27668_1</name>
</gene>
<evidence type="ECO:0000256" key="5">
    <source>
        <dbReference type="ARBA" id="ARBA00022832"/>
    </source>
</evidence>
<evidence type="ECO:0000256" key="7">
    <source>
        <dbReference type="ARBA" id="ARBA00023002"/>
    </source>
</evidence>
<keyword evidence="4 11" id="KW-0812">Transmembrane</keyword>
<feature type="transmembrane region" description="Helical" evidence="11">
    <location>
        <begin position="36"/>
        <end position="59"/>
    </location>
</feature>
<name>A0A4C1V2D7_EUMVA</name>
<keyword evidence="3" id="KW-0444">Lipid biosynthesis</keyword>
<evidence type="ECO:0000256" key="4">
    <source>
        <dbReference type="ARBA" id="ARBA00022692"/>
    </source>
</evidence>
<evidence type="ECO:0000313" key="12">
    <source>
        <dbReference type="EMBL" id="GBP32244.1"/>
    </source>
</evidence>
<proteinExistence type="inferred from homology"/>
<keyword evidence="9 11" id="KW-0472">Membrane</keyword>
<dbReference type="GO" id="GO:0005789">
    <property type="term" value="C:endoplasmic reticulum membrane"/>
    <property type="evidence" value="ECO:0007669"/>
    <property type="project" value="TreeGrafter"/>
</dbReference>
<evidence type="ECO:0000256" key="10">
    <source>
        <dbReference type="ARBA" id="ARBA00023160"/>
    </source>
</evidence>
<evidence type="ECO:0000256" key="8">
    <source>
        <dbReference type="ARBA" id="ARBA00023098"/>
    </source>
</evidence>
<sequence>MAPNSTCKDTYTGDGQGTDVDGKMPVTQVAPRQYKIAYFNLLYFGYWHLAALYGLYLCFTSAKWATIVFGCVTRELVCSLHSNQRCPGCLLLYVGAELGITAGAHRLWSHRSYKAKLPLQLILLVLNSLAFQNTATEWVRDHRLHHKYSDTDADPHNASRGFFYSHVGWLLVRKHPLVKEKGKNHRHERHLC</sequence>
<dbReference type="CDD" id="cd03505">
    <property type="entry name" value="Delta9-FADS-like"/>
    <property type="match status" value="1"/>
</dbReference>
<comment type="caution">
    <text evidence="12">The sequence shown here is derived from an EMBL/GenBank/DDBJ whole genome shotgun (WGS) entry which is preliminary data.</text>
</comment>
<dbReference type="OrthoDB" id="7551165at2759"/>
<dbReference type="Proteomes" id="UP000299102">
    <property type="component" value="Unassembled WGS sequence"/>
</dbReference>
<evidence type="ECO:0000256" key="3">
    <source>
        <dbReference type="ARBA" id="ARBA00022516"/>
    </source>
</evidence>
<dbReference type="STRING" id="151549.A0A4C1V2D7"/>
<evidence type="ECO:0000256" key="2">
    <source>
        <dbReference type="ARBA" id="ARBA00009295"/>
    </source>
</evidence>
<evidence type="ECO:0008006" key="14">
    <source>
        <dbReference type="Google" id="ProtNLM"/>
    </source>
</evidence>
<reference evidence="12 13" key="1">
    <citation type="journal article" date="2019" name="Commun. Biol.">
        <title>The bagworm genome reveals a unique fibroin gene that provides high tensile strength.</title>
        <authorList>
            <person name="Kono N."/>
            <person name="Nakamura H."/>
            <person name="Ohtoshi R."/>
            <person name="Tomita M."/>
            <person name="Numata K."/>
            <person name="Arakawa K."/>
        </authorList>
    </citation>
    <scope>NUCLEOTIDE SEQUENCE [LARGE SCALE GENOMIC DNA]</scope>
</reference>
<organism evidence="12 13">
    <name type="scientific">Eumeta variegata</name>
    <name type="common">Bagworm moth</name>
    <name type="synonym">Eumeta japonica</name>
    <dbReference type="NCBI Taxonomy" id="151549"/>
    <lineage>
        <taxon>Eukaryota</taxon>
        <taxon>Metazoa</taxon>
        <taxon>Ecdysozoa</taxon>
        <taxon>Arthropoda</taxon>
        <taxon>Hexapoda</taxon>
        <taxon>Insecta</taxon>
        <taxon>Pterygota</taxon>
        <taxon>Neoptera</taxon>
        <taxon>Endopterygota</taxon>
        <taxon>Lepidoptera</taxon>
        <taxon>Glossata</taxon>
        <taxon>Ditrysia</taxon>
        <taxon>Tineoidea</taxon>
        <taxon>Psychidae</taxon>
        <taxon>Oiketicinae</taxon>
        <taxon>Eumeta</taxon>
    </lineage>
</organism>
<accession>A0A4C1V2D7</accession>
<evidence type="ECO:0000313" key="13">
    <source>
        <dbReference type="Proteomes" id="UP000299102"/>
    </source>
</evidence>